<gene>
    <name evidence="1" type="ORF">ENSA7_13600</name>
</gene>
<evidence type="ECO:0000313" key="1">
    <source>
        <dbReference type="EMBL" id="PRQ08961.1"/>
    </source>
</evidence>
<organism evidence="1 2">
    <name type="scientific">Enhygromyxa salina</name>
    <dbReference type="NCBI Taxonomy" id="215803"/>
    <lineage>
        <taxon>Bacteria</taxon>
        <taxon>Pseudomonadati</taxon>
        <taxon>Myxococcota</taxon>
        <taxon>Polyangia</taxon>
        <taxon>Nannocystales</taxon>
        <taxon>Nannocystaceae</taxon>
        <taxon>Enhygromyxa</taxon>
    </lineage>
</organism>
<protein>
    <submittedName>
        <fullName evidence="1">Uncharacterized protein</fullName>
    </submittedName>
</protein>
<reference evidence="1 2" key="1">
    <citation type="submission" date="2018-03" db="EMBL/GenBank/DDBJ databases">
        <title>Draft Genome Sequences of the Obligatory Marine Myxobacteria Enhygromyxa salina SWB007.</title>
        <authorList>
            <person name="Poehlein A."/>
            <person name="Moghaddam J.A."/>
            <person name="Harms H."/>
            <person name="Alanjari M."/>
            <person name="Koenig G.M."/>
            <person name="Daniel R."/>
            <person name="Schaeberle T.F."/>
        </authorList>
    </citation>
    <scope>NUCLEOTIDE SEQUENCE [LARGE SCALE GENOMIC DNA]</scope>
    <source>
        <strain evidence="1 2">SWB007</strain>
    </source>
</reference>
<dbReference type="EMBL" id="PVNL01000032">
    <property type="protein sequence ID" value="PRQ08961.1"/>
    <property type="molecule type" value="Genomic_DNA"/>
</dbReference>
<dbReference type="Proteomes" id="UP000238823">
    <property type="component" value="Unassembled WGS sequence"/>
</dbReference>
<evidence type="ECO:0000313" key="2">
    <source>
        <dbReference type="Proteomes" id="UP000238823"/>
    </source>
</evidence>
<accession>A0A2S9YV27</accession>
<proteinExistence type="predicted"/>
<dbReference type="AlphaFoldDB" id="A0A2S9YV27"/>
<sequence>MSILGLLPPIGLEIPCSSYAVSVPMKLDTLGVVSLDFKGGWKVRVEKRLEAELGGVELKFIGLRFTADSPVLGEVTLTQNEEASDPLSPLEIVKTQPPLFRNTLHTSVNVTIEKPPGGGPPLALAGTELFTQINNQLTVFPPQGAVYQLVKPVDLAVVGEPSKVVAQFLQFPATISHNP</sequence>
<comment type="caution">
    <text evidence="1">The sequence shown here is derived from an EMBL/GenBank/DDBJ whole genome shotgun (WGS) entry which is preliminary data.</text>
</comment>
<name>A0A2S9YV27_9BACT</name>